<accession>A0AAW0FVB3</accession>
<dbReference type="EMBL" id="JASBNA010000041">
    <property type="protein sequence ID" value="KAK7681498.1"/>
    <property type="molecule type" value="Genomic_DNA"/>
</dbReference>
<dbReference type="PANTHER" id="PTHR43616:SF5">
    <property type="entry name" value="GLYCEROL DEHYDROGENASE 1"/>
    <property type="match status" value="1"/>
</dbReference>
<dbReference type="AlphaFoldDB" id="A0AAW0FVB3"/>
<keyword evidence="2" id="KW-0560">Oxidoreductase</keyword>
<evidence type="ECO:0000256" key="2">
    <source>
        <dbReference type="ARBA" id="ARBA00023002"/>
    </source>
</evidence>
<dbReference type="Gene3D" id="1.20.1090.10">
    <property type="entry name" value="Dehydroquinate synthase-like - alpha domain"/>
    <property type="match status" value="1"/>
</dbReference>
<keyword evidence="3" id="KW-0520">NAD</keyword>
<organism evidence="5 6">
    <name type="scientific">Cerrena zonata</name>
    <dbReference type="NCBI Taxonomy" id="2478898"/>
    <lineage>
        <taxon>Eukaryota</taxon>
        <taxon>Fungi</taxon>
        <taxon>Dikarya</taxon>
        <taxon>Basidiomycota</taxon>
        <taxon>Agaricomycotina</taxon>
        <taxon>Agaricomycetes</taxon>
        <taxon>Polyporales</taxon>
        <taxon>Cerrenaceae</taxon>
        <taxon>Cerrena</taxon>
    </lineage>
</organism>
<feature type="domain" description="Alcohol dehydrogenase iron-type/glycerol dehydrogenase GldA" evidence="4">
    <location>
        <begin position="15"/>
        <end position="157"/>
    </location>
</feature>
<dbReference type="InterPro" id="IPR016205">
    <property type="entry name" value="Glycerol_DH"/>
</dbReference>
<dbReference type="Proteomes" id="UP001385951">
    <property type="component" value="Unassembled WGS sequence"/>
</dbReference>
<dbReference type="SUPFAM" id="SSF56796">
    <property type="entry name" value="Dehydroquinate synthase-like"/>
    <property type="match status" value="1"/>
</dbReference>
<keyword evidence="1" id="KW-0479">Metal-binding</keyword>
<evidence type="ECO:0000256" key="3">
    <source>
        <dbReference type="ARBA" id="ARBA00023027"/>
    </source>
</evidence>
<dbReference type="Gene3D" id="3.40.50.1970">
    <property type="match status" value="1"/>
</dbReference>
<name>A0AAW0FVB3_9APHY</name>
<comment type="caution">
    <text evidence="5">The sequence shown here is derived from an EMBL/GenBank/DDBJ whole genome shotgun (WGS) entry which is preliminary data.</text>
</comment>
<dbReference type="Pfam" id="PF00465">
    <property type="entry name" value="Fe-ADH"/>
    <property type="match status" value="1"/>
</dbReference>
<evidence type="ECO:0000256" key="1">
    <source>
        <dbReference type="ARBA" id="ARBA00022723"/>
    </source>
</evidence>
<dbReference type="NCBIfam" id="NF006941">
    <property type="entry name" value="PRK09423.1"/>
    <property type="match status" value="1"/>
</dbReference>
<evidence type="ECO:0000259" key="4">
    <source>
        <dbReference type="Pfam" id="PF00465"/>
    </source>
</evidence>
<dbReference type="GO" id="GO:0046872">
    <property type="term" value="F:metal ion binding"/>
    <property type="evidence" value="ECO:0007669"/>
    <property type="project" value="UniProtKB-KW"/>
</dbReference>
<dbReference type="InterPro" id="IPR001670">
    <property type="entry name" value="ADH_Fe/GldA"/>
</dbReference>
<evidence type="ECO:0000313" key="5">
    <source>
        <dbReference type="EMBL" id="KAK7681498.1"/>
    </source>
</evidence>
<sequence>MSDKITEHLFQGSLRYVQGTSAFRNAPKYLSVLGKAPLVICDSETFTTAGREFIATLERAGFEVGYAEFVEGNPIKEIDRLATLARDYRVEFIIGLGASEALDCAKVIAQTHHLPLASIPTTAATDAPCSAVSYAPNGPFDHYSFSTKNPNVLLVDTSIIAKSPARYLASEIGDAIAIHLEAQSSRRNASPWKGLTAEVVSAIGDKCQETLFKYGKLAYEANKAHAVTPAFEAVVEANTLLSRLSFESGGVAAAHSIHNGLSVIPALHGLLHGEKVAFGVVVQLVLLNAPPSELDKYITFLLSVDLPVTFELLGIPNVSDEDLRAVSKLACSRGETIWTMDIGNSITEDKVFHAIKGADAAGREHIRRTNRPKTKL</sequence>
<protein>
    <recommendedName>
        <fullName evidence="4">Alcohol dehydrogenase iron-type/glycerol dehydrogenase GldA domain-containing protein</fullName>
    </recommendedName>
</protein>
<reference evidence="5 6" key="1">
    <citation type="submission" date="2022-09" db="EMBL/GenBank/DDBJ databases">
        <authorList>
            <person name="Palmer J.M."/>
        </authorList>
    </citation>
    <scope>NUCLEOTIDE SEQUENCE [LARGE SCALE GENOMIC DNA]</scope>
    <source>
        <strain evidence="5 6">DSM 7382</strain>
    </source>
</reference>
<gene>
    <name evidence="5" type="ORF">QCA50_015590</name>
</gene>
<proteinExistence type="predicted"/>
<dbReference type="GO" id="GO:0016614">
    <property type="term" value="F:oxidoreductase activity, acting on CH-OH group of donors"/>
    <property type="evidence" value="ECO:0007669"/>
    <property type="project" value="InterPro"/>
</dbReference>
<dbReference type="PANTHER" id="PTHR43616">
    <property type="entry name" value="GLYCEROL DEHYDROGENASE"/>
    <property type="match status" value="1"/>
</dbReference>
<keyword evidence="6" id="KW-1185">Reference proteome</keyword>
<dbReference type="PIRSF" id="PIRSF000112">
    <property type="entry name" value="Glycerol_dehydrogenase"/>
    <property type="match status" value="1"/>
</dbReference>
<dbReference type="CDD" id="cd08170">
    <property type="entry name" value="GlyDH"/>
    <property type="match status" value="1"/>
</dbReference>
<evidence type="ECO:0000313" key="6">
    <source>
        <dbReference type="Proteomes" id="UP001385951"/>
    </source>
</evidence>